<dbReference type="SMART" id="SM00826">
    <property type="entry name" value="PKS_DH"/>
    <property type="match status" value="1"/>
</dbReference>
<dbReference type="GeneID" id="10024474"/>
<dbReference type="Pfam" id="PF13602">
    <property type="entry name" value="ADH_zinc_N_2"/>
    <property type="match status" value="1"/>
</dbReference>
<dbReference type="OMA" id="YVAMVGE"/>
<dbReference type="GO" id="GO:1901336">
    <property type="term" value="P:lactone biosynthetic process"/>
    <property type="evidence" value="ECO:0007669"/>
    <property type="project" value="UniProtKB-ARBA"/>
</dbReference>
<dbReference type="GO" id="GO:0032259">
    <property type="term" value="P:methylation"/>
    <property type="evidence" value="ECO:0007669"/>
    <property type="project" value="UniProtKB-KW"/>
</dbReference>
<feature type="active site" description="Proton acceptor; for dehydratase activity" evidence="7">
    <location>
        <position position="966"/>
    </location>
</feature>
<dbReference type="InterPro" id="IPR020841">
    <property type="entry name" value="PKS_Beta-ketoAc_synthase_dom"/>
</dbReference>
<dbReference type="eggNOG" id="KOG1178">
    <property type="taxonomic scope" value="Eukaryota"/>
</dbReference>
<dbReference type="Pfam" id="PF08659">
    <property type="entry name" value="KR"/>
    <property type="match status" value="1"/>
</dbReference>
<feature type="domain" description="Carrier" evidence="9">
    <location>
        <begin position="2393"/>
        <end position="2469"/>
    </location>
</feature>
<feature type="domain" description="Ketosynthase family 3 (KS3)" evidence="10">
    <location>
        <begin position="44"/>
        <end position="461"/>
    </location>
</feature>
<evidence type="ECO:0000256" key="2">
    <source>
        <dbReference type="ARBA" id="ARBA00022553"/>
    </source>
</evidence>
<dbReference type="RefSeq" id="XP_003169279.1">
    <property type="nucleotide sequence ID" value="XM_003169231.1"/>
</dbReference>
<evidence type="ECO:0000256" key="7">
    <source>
        <dbReference type="PROSITE-ProRule" id="PRU01363"/>
    </source>
</evidence>
<dbReference type="GO" id="GO:0006633">
    <property type="term" value="P:fatty acid biosynthetic process"/>
    <property type="evidence" value="ECO:0007669"/>
    <property type="project" value="TreeGrafter"/>
</dbReference>
<evidence type="ECO:0000256" key="5">
    <source>
        <dbReference type="ARBA" id="ARBA00023002"/>
    </source>
</evidence>
<dbReference type="HOGENOM" id="CLU_000022_31_1_1"/>
<dbReference type="InParanoid" id="E4V736"/>
<reference evidence="13" key="1">
    <citation type="journal article" date="2012" name="MBio">
        <title>Comparative genome analysis of Trichophyton rubrum and related dermatophytes reveals candidate genes involved in infection.</title>
        <authorList>
            <person name="Martinez D.A."/>
            <person name="Oliver B.G."/>
            <person name="Graeser Y."/>
            <person name="Goldberg J.M."/>
            <person name="Li W."/>
            <person name="Martinez-Rossi N.M."/>
            <person name="Monod M."/>
            <person name="Shelest E."/>
            <person name="Barton R.C."/>
            <person name="Birch E."/>
            <person name="Brakhage A.A."/>
            <person name="Chen Z."/>
            <person name="Gurr S.J."/>
            <person name="Heiman D."/>
            <person name="Heitman J."/>
            <person name="Kosti I."/>
            <person name="Rossi A."/>
            <person name="Saif S."/>
            <person name="Samalova M."/>
            <person name="Saunders C.W."/>
            <person name="Shea T."/>
            <person name="Summerbell R.C."/>
            <person name="Xu J."/>
            <person name="Young S."/>
            <person name="Zeng Q."/>
            <person name="Birren B.W."/>
            <person name="Cuomo C.A."/>
            <person name="White T.C."/>
        </authorList>
    </citation>
    <scope>NUCLEOTIDE SEQUENCE [LARGE SCALE GENOMIC DNA]</scope>
    <source>
        <strain evidence="13">ATCC MYA-4604 / CBS 118893</strain>
    </source>
</reference>
<dbReference type="Gene3D" id="3.40.366.10">
    <property type="entry name" value="Malonyl-Coenzyme A Acyl Carrier Protein, domain 2"/>
    <property type="match status" value="1"/>
</dbReference>
<keyword evidence="6" id="KW-0511">Multifunctional enzyme</keyword>
<dbReference type="InterPro" id="IPR013968">
    <property type="entry name" value="PKS_KR"/>
</dbReference>
<dbReference type="Gene3D" id="3.10.129.110">
    <property type="entry name" value="Polyketide synthase dehydratase"/>
    <property type="match status" value="1"/>
</dbReference>
<dbReference type="Gene3D" id="3.40.50.720">
    <property type="entry name" value="NAD(P)-binding Rossmann-like Domain"/>
    <property type="match status" value="2"/>
</dbReference>
<organism evidence="13">
    <name type="scientific">Arthroderma gypseum (strain ATCC MYA-4604 / CBS 118893)</name>
    <name type="common">Microsporum gypseum</name>
    <dbReference type="NCBI Taxonomy" id="535722"/>
    <lineage>
        <taxon>Eukaryota</taxon>
        <taxon>Fungi</taxon>
        <taxon>Dikarya</taxon>
        <taxon>Ascomycota</taxon>
        <taxon>Pezizomycotina</taxon>
        <taxon>Eurotiomycetes</taxon>
        <taxon>Eurotiomycetidae</taxon>
        <taxon>Onygenales</taxon>
        <taxon>Arthrodermataceae</taxon>
        <taxon>Nannizzia</taxon>
    </lineage>
</organism>
<dbReference type="CDD" id="cd00833">
    <property type="entry name" value="PKS"/>
    <property type="match status" value="1"/>
</dbReference>
<keyword evidence="1" id="KW-0596">Phosphopantetheine</keyword>
<dbReference type="CDD" id="cd02440">
    <property type="entry name" value="AdoMet_MTases"/>
    <property type="match status" value="1"/>
</dbReference>
<dbReference type="GO" id="GO:0044550">
    <property type="term" value="P:secondary metabolite biosynthetic process"/>
    <property type="evidence" value="ECO:0007669"/>
    <property type="project" value="TreeGrafter"/>
</dbReference>
<dbReference type="FunFam" id="3.40.50.720:FF:000209">
    <property type="entry name" value="Polyketide synthase Pks12"/>
    <property type="match status" value="1"/>
</dbReference>
<dbReference type="PROSITE" id="PS52004">
    <property type="entry name" value="KS3_2"/>
    <property type="match status" value="1"/>
</dbReference>
<dbReference type="VEuPathDB" id="FungiDB:MGYG_08825"/>
<dbReference type="EMBL" id="DS989831">
    <property type="protein sequence ID" value="EFQ96902.1"/>
    <property type="molecule type" value="Genomic_DNA"/>
</dbReference>
<dbReference type="Pfam" id="PF02801">
    <property type="entry name" value="Ketoacyl-synt_C"/>
    <property type="match status" value="1"/>
</dbReference>
<dbReference type="InterPro" id="IPR016039">
    <property type="entry name" value="Thiolase-like"/>
</dbReference>
<dbReference type="SUPFAM" id="SSF50129">
    <property type="entry name" value="GroES-like"/>
    <property type="match status" value="1"/>
</dbReference>
<dbReference type="InterPro" id="IPR014043">
    <property type="entry name" value="Acyl_transferase_dom"/>
</dbReference>
<dbReference type="OrthoDB" id="329835at2759"/>
<dbReference type="InterPro" id="IPR020807">
    <property type="entry name" value="PKS_DH"/>
</dbReference>
<dbReference type="Pfam" id="PF08240">
    <property type="entry name" value="ADH_N"/>
    <property type="match status" value="1"/>
</dbReference>
<dbReference type="InterPro" id="IPR014030">
    <property type="entry name" value="Ketoacyl_synth_N"/>
</dbReference>
<feature type="region of interest" description="Disordered" evidence="8">
    <location>
        <begin position="2473"/>
        <end position="2494"/>
    </location>
</feature>
<evidence type="ECO:0000256" key="4">
    <source>
        <dbReference type="ARBA" id="ARBA00022679"/>
    </source>
</evidence>
<dbReference type="GO" id="GO:0016491">
    <property type="term" value="F:oxidoreductase activity"/>
    <property type="evidence" value="ECO:0007669"/>
    <property type="project" value="UniProtKB-KW"/>
</dbReference>
<keyword evidence="13" id="KW-1185">Reference proteome</keyword>
<dbReference type="STRING" id="535722.E4V736"/>
<dbReference type="GO" id="GO:0004312">
    <property type="term" value="F:fatty acid synthase activity"/>
    <property type="evidence" value="ECO:0007669"/>
    <property type="project" value="TreeGrafter"/>
</dbReference>
<dbReference type="InterPro" id="IPR042104">
    <property type="entry name" value="PKS_dehydratase_sf"/>
</dbReference>
<dbReference type="Pfam" id="PF14765">
    <property type="entry name" value="PS-DH"/>
    <property type="match status" value="1"/>
</dbReference>
<feature type="region of interest" description="C-terminal hotdog fold" evidence="7">
    <location>
        <begin position="1073"/>
        <end position="1217"/>
    </location>
</feature>
<evidence type="ECO:0000259" key="9">
    <source>
        <dbReference type="PROSITE" id="PS50075"/>
    </source>
</evidence>
<dbReference type="Pfam" id="PF00550">
    <property type="entry name" value="PP-binding"/>
    <property type="match status" value="1"/>
</dbReference>
<dbReference type="Pfam" id="PF00109">
    <property type="entry name" value="ketoacyl-synt"/>
    <property type="match status" value="1"/>
</dbReference>
<dbReference type="InterPro" id="IPR049900">
    <property type="entry name" value="PKS_mFAS_DH"/>
</dbReference>
<evidence type="ECO:0000313" key="13">
    <source>
        <dbReference type="Proteomes" id="UP000002669"/>
    </source>
</evidence>
<keyword evidence="5" id="KW-0560">Oxidoreductase</keyword>
<feature type="region of interest" description="N-terminal hotdog fold" evidence="7">
    <location>
        <begin position="934"/>
        <end position="1062"/>
    </location>
</feature>
<dbReference type="CDD" id="cd05195">
    <property type="entry name" value="enoyl_red"/>
    <property type="match status" value="1"/>
</dbReference>
<dbReference type="Proteomes" id="UP000002669">
    <property type="component" value="Unassembled WGS sequence"/>
</dbReference>
<dbReference type="InterPro" id="IPR036291">
    <property type="entry name" value="NAD(P)-bd_dom_sf"/>
</dbReference>
<evidence type="ECO:0000259" key="11">
    <source>
        <dbReference type="PROSITE" id="PS52019"/>
    </source>
</evidence>
<dbReference type="InterPro" id="IPR049551">
    <property type="entry name" value="PKS_DH_C"/>
</dbReference>
<dbReference type="Pfam" id="PF16197">
    <property type="entry name" value="KAsynt_C_assoc"/>
    <property type="match status" value="1"/>
</dbReference>
<dbReference type="InterPro" id="IPR014031">
    <property type="entry name" value="Ketoacyl_synth_C"/>
</dbReference>
<dbReference type="InterPro" id="IPR009081">
    <property type="entry name" value="PP-bd_ACP"/>
</dbReference>
<dbReference type="SUPFAM" id="SSF55048">
    <property type="entry name" value="Probable ACP-binding domain of malonyl-CoA ACP transacylase"/>
    <property type="match status" value="1"/>
</dbReference>
<dbReference type="PROSITE" id="PS50075">
    <property type="entry name" value="CARRIER"/>
    <property type="match status" value="1"/>
</dbReference>
<dbReference type="Pfam" id="PF07993">
    <property type="entry name" value="NAD_binding_4"/>
    <property type="match status" value="1"/>
</dbReference>
<gene>
    <name evidence="12" type="ORF">MGYG_08825</name>
</gene>
<keyword evidence="3" id="KW-0489">Methyltransferase</keyword>
<dbReference type="SMART" id="SM00825">
    <property type="entry name" value="PKS_KS"/>
    <property type="match status" value="1"/>
</dbReference>
<feature type="compositionally biased region" description="Basic and acidic residues" evidence="8">
    <location>
        <begin position="2484"/>
        <end position="2493"/>
    </location>
</feature>
<keyword evidence="4 12" id="KW-0808">Transferase</keyword>
<dbReference type="InterPro" id="IPR020843">
    <property type="entry name" value="ER"/>
</dbReference>
<feature type="active site" description="Proton donor; for dehydratase activity" evidence="7">
    <location>
        <position position="1134"/>
    </location>
</feature>
<dbReference type="InterPro" id="IPR057326">
    <property type="entry name" value="KR_dom"/>
</dbReference>
<dbReference type="Pfam" id="PF08242">
    <property type="entry name" value="Methyltransf_12"/>
    <property type="match status" value="1"/>
</dbReference>
<dbReference type="InterPro" id="IPR032821">
    <property type="entry name" value="PKS_assoc"/>
</dbReference>
<dbReference type="InterPro" id="IPR001227">
    <property type="entry name" value="Ac_transferase_dom_sf"/>
</dbReference>
<dbReference type="SUPFAM" id="SSF53901">
    <property type="entry name" value="Thiolase-like"/>
    <property type="match status" value="1"/>
</dbReference>
<dbReference type="InterPro" id="IPR056501">
    <property type="entry name" value="NAD-bd_HRPKS_sdrA"/>
</dbReference>
<dbReference type="GO" id="GO:0008168">
    <property type="term" value="F:methyltransferase activity"/>
    <property type="evidence" value="ECO:0007669"/>
    <property type="project" value="UniProtKB-KW"/>
</dbReference>
<dbReference type="InterPro" id="IPR013120">
    <property type="entry name" value="FAR_NAD-bd"/>
</dbReference>
<dbReference type="SMART" id="SM00827">
    <property type="entry name" value="PKS_AT"/>
    <property type="match status" value="1"/>
</dbReference>
<dbReference type="eggNOG" id="KOG1202">
    <property type="taxonomic scope" value="Eukaryota"/>
</dbReference>
<evidence type="ECO:0000256" key="3">
    <source>
        <dbReference type="ARBA" id="ARBA00022603"/>
    </source>
</evidence>
<dbReference type="InterPro" id="IPR016035">
    <property type="entry name" value="Acyl_Trfase/lysoPLipase"/>
</dbReference>
<dbReference type="InterPro" id="IPR016036">
    <property type="entry name" value="Malonyl_transacylase_ACP-bd"/>
</dbReference>
<accession>E4V736</accession>
<evidence type="ECO:0000259" key="10">
    <source>
        <dbReference type="PROSITE" id="PS52004"/>
    </source>
</evidence>
<dbReference type="SUPFAM" id="SSF53335">
    <property type="entry name" value="S-adenosyl-L-methionine-dependent methyltransferases"/>
    <property type="match status" value="1"/>
</dbReference>
<dbReference type="InterPro" id="IPR050091">
    <property type="entry name" value="PKS_NRPS_Biosynth_Enz"/>
</dbReference>
<name>E4V736_ARTGP</name>
<protein>
    <submittedName>
        <fullName evidence="12">Fatty acid synthase S-acetyltransferase</fullName>
    </submittedName>
</protein>
<dbReference type="InterPro" id="IPR011032">
    <property type="entry name" value="GroES-like_sf"/>
</dbReference>
<dbReference type="InterPro" id="IPR029063">
    <property type="entry name" value="SAM-dependent_MTases_sf"/>
</dbReference>
<dbReference type="InterPro" id="IPR049552">
    <property type="entry name" value="PKS_DH_N"/>
</dbReference>
<dbReference type="Pfam" id="PF23114">
    <property type="entry name" value="NAD-bd_HRPKS_sdrA"/>
    <property type="match status" value="1"/>
</dbReference>
<dbReference type="SUPFAM" id="SSF51735">
    <property type="entry name" value="NAD(P)-binding Rossmann-fold domains"/>
    <property type="match status" value="3"/>
</dbReference>
<sequence>MGSIAIEEFEKNQTFDGMNHLHHGETNGISDASIRVDLGLHGVVPPVAIVGMAMRLPGSIHSAEEFWEFLVKKGDARSRVPESRFNIDAFHDSSKPGSVKTEYGYFLHEDPAYVDAPFFSMSKYEAANLDPQQRLLLEVVWECLETGGQTGWRGKDIGCFVGSFGEDWLDMSSKDTQDIDRIRALGTGDFALSNRISYEYDLKGPSMTFRTGCSASMVALHEACRSLYSRECSAAIVAGSNLVLAPTMSTTMSDNMVLSPDGICKSFDASADGYGRGEAINAVFIKRLDDAIRDGDPIRAVIRSTTTNCDGRTPNITTPGAETQEQLIRQAYSQAKIHDISETAFFECHGTGTVIGDTTELSAVATLFQGKGVYIGAVKPNIGHSEGASGLTGIIKATLALENKTIPPNIHFNSPNPKIPFENSKLQVPVEPLPWPKDRSERVSINCFGIGGTNVHAILDSTASFLPVNGNRHTLSAKHSGPRLLVLSANSQHSLHRQIERLNSYQQSRPGISNDICFTLGTRREHLKHRAFTVLKDEENIDVANFEMSLSTKARNMIFIFTGQGAQWPGMGKQLLLELDTFRSDIKAMDRALRMLKNPPSWNIEEELLKTGNPTRADEPEFAQTLCTAVQIGLSNLLKRWGIISAGVIGHSSGEIAAAYSAGAITMESAIIISYYRGQAAKSISMDKSKVQGGMAAVGLGPEKVKRYLTDGVVVACENSPQSVTLSGDSDKLDMVLSDIQSANKDVFCRRLRVGIAYHSHHMQSLAEIYHELIKPHITFSDIMIPLHSSVTGKTVVTPSQLDASYWVQNLLSPVLFLTAVETFFNGNIGNTAFLEIGPHSALSGPLRQIFDSYKPKQDAVYIPTLIRGEDQVSSLLTAAGRVYMKGNPVIFSVINGPGRVLTDLPTYPWQHNQRYWEESRISQRWRSRQHPHHEILGSRVYESSDLEPTWRNLLRVEHVPWIWDHRLNKEIVFPCAGYIAMVGEAIYQVSGSHGYSIKNLFMKTALSLQDSSVLELVTSLRPVQLTDSTDSKWYEFTISSCNHNVWQKHCTGRVRPGEAEWHQCTEHSGPFIRHVESDLWYAALSSRGLDYGPRFKGLKDITADPVIRQAAATITDDQDLHNSRYALHPAAIDQCLQLFSVAFTHGISRQMTKLSIPISIEKIYISKGTSSMSVQAKGTKSSSSMASGAVSMISENKPVLWIQDAQFFTVDDEKETEPNSRLVSRCQWKPDIDFLPATELLLALPPDMRSRDLIGKISSLSVIECSSRIKHLSTETPHLIKYQKQIVSQANRMSQGRDDLVPEGPQWSADTSEARLAIIESLRRELEIASPTLVSLINTSQNVLDNCAKIIEGKISALEVLMENDGLKDIYDNGSMSADWSKFLPLLGHSNPGLRVLEIGAGVGSATAKALPNLILPGGTRLYSKYTFTDISPGVLPSAKERFKDFEEIEYLVLDITRDPTEQGFSTESFDLIIASNVLHATPVLAATLKNVRSLLVPGGRLLLEELCPAMPFFDFVMGVLPGWWLGEDDGRTAAPYVTPERWDRVLRESGFTGVEAAIYDSEYPYQFGADMISRRIEVYPPKGDLYLLHHSKVHRWAYTVESHLTEKGYAVHWCTLDQVPAGQVIISLLDLETPFFDNISEEDFHTFQTCISTKGDCRIIWVTHGSQLECADPRYGQVLGLARTLRFELDVDFSTFEIDKFDANSAISLCNVLEKIQSSREKHWLDPEYEFLLQDGIIHVGRFHWTPLDEENTTTNEPNTPRVLDIGTYGLLDSMSWANGEEATVAEQEVGVDMKYVGLNFRDIMTSLGALGDKCQFGMEGTGIISKVGSEVRDLHVGQKVLIVTSGLLRTSKVVSAKQCMSIPDGLSLEDATTMASVYATVILSIIRLGNLQKDQSILIHSACGGVGLAAIQLCQTIGAEIFVTVGNEQKRKYLIENYQIPEDHIFDSRSTSFLKGVMQQTNGRGVDLVLNSLSGELLHASWECVAELGRMIEIGKRDILGHAQLSMDGFSANRAYFGVDLFRLGETNEMALRRLFDEVMEFYRQGKIKPIRPVTVFEASEVVDAFRHMQTGKHMGKILIKIPDSPTDIPHTLGCKKPIILSPNGSYLLVGGLGGLGRAITTWMIERGARHFIFLSRSAGESDSDKAFLQEVAAQECTATIVKGSVADLDDVKQASTVSLKPIIGIIHMAMVLRDQTFEKMTYDNWNTPLASKVQGTWNLHNVFKDAPLDFFILFSSVVALGGNTGQANYTTANAFLDTFVRYRKSMNLPAWAINIGFMQGIGYASQNSKLVDKALANSIQMVDESYLFDALQAAMSKSKGAGSGQFAIGLGTSKPPSDFKAQPLWRLDARFTMYQNLQTRVDKPGTITAADLKDLIEDVKKDPTILDTPETEEKIAKELRILIGSRVGHDEDRDKQEIDNMAIDSLMTIEIRSWFRRNLSLDIPLMEISNAKTVGGLTATTLNALRSKYQPQASEEDREDSGTSEHEASEVQILEADTQLGIKLRPIPGPIIDWKGESEGRVFLTGATGFVGASMLASLLDQSYVKTVACLVRAKDEDAGRERIEETLKKYGIQRELGERLIAVPGDLCSPTLGLDKRRFEELSGWASVVFHLAAQVNYLQPYSAHREVNPLGTFNMLRFATNKRPITLHYSSSLSACGLNAYVGKQLIPEDEKPTVDLDDTGPKSGYSQSKYAAEMILWNAISNGIPVSIYRLGLVLGHSVTGIGSTDDAIYRLMSSCIQLGSYPIAPKQRNQFVPVDFVISCLLEISASMENIGHAYNVMQPDQDAVADFPAIFDMLSQSCPFPLRPIPYEDWVQALTKLQTTGMNVFLTTMEDRDHQRHTVWWDITAESYSYGTGNLRRALAHRPDILQLPTIDKLMKTWSAQWIEGASAGSKPTPPTKRAENI</sequence>
<dbReference type="Pfam" id="PF00698">
    <property type="entry name" value="Acyl_transf_1"/>
    <property type="match status" value="1"/>
</dbReference>
<dbReference type="PROSITE" id="PS52019">
    <property type="entry name" value="PKS_MFAS_DH"/>
    <property type="match status" value="1"/>
</dbReference>
<dbReference type="PANTHER" id="PTHR43775">
    <property type="entry name" value="FATTY ACID SYNTHASE"/>
    <property type="match status" value="1"/>
</dbReference>
<dbReference type="Gene3D" id="3.40.50.150">
    <property type="entry name" value="Vaccinia Virus protein VP39"/>
    <property type="match status" value="1"/>
</dbReference>
<proteinExistence type="predicted"/>
<dbReference type="Gene3D" id="3.90.180.10">
    <property type="entry name" value="Medium-chain alcohol dehydrogenases, catalytic domain"/>
    <property type="match status" value="1"/>
</dbReference>
<feature type="domain" description="PKS/mFAS DH" evidence="11">
    <location>
        <begin position="934"/>
        <end position="1217"/>
    </location>
</feature>
<dbReference type="Pfam" id="PF21089">
    <property type="entry name" value="PKS_DH_N"/>
    <property type="match status" value="1"/>
</dbReference>
<dbReference type="NCBIfam" id="TIGR01746">
    <property type="entry name" value="Thioester-redct"/>
    <property type="match status" value="1"/>
</dbReference>
<evidence type="ECO:0000256" key="8">
    <source>
        <dbReference type="SAM" id="MobiDB-lite"/>
    </source>
</evidence>
<dbReference type="SMART" id="SM00822">
    <property type="entry name" value="PKS_KR"/>
    <property type="match status" value="1"/>
</dbReference>
<dbReference type="InterPro" id="IPR013217">
    <property type="entry name" value="Methyltransf_12"/>
</dbReference>
<dbReference type="Gene3D" id="3.40.47.10">
    <property type="match status" value="1"/>
</dbReference>
<dbReference type="SMART" id="SM00829">
    <property type="entry name" value="PKS_ER"/>
    <property type="match status" value="1"/>
</dbReference>
<dbReference type="InterPro" id="IPR036736">
    <property type="entry name" value="ACP-like_sf"/>
</dbReference>
<evidence type="ECO:0000256" key="1">
    <source>
        <dbReference type="ARBA" id="ARBA00022450"/>
    </source>
</evidence>
<keyword evidence="2" id="KW-0597">Phosphoprotein</keyword>
<dbReference type="CDD" id="cd05235">
    <property type="entry name" value="SDR_e1"/>
    <property type="match status" value="1"/>
</dbReference>
<evidence type="ECO:0000256" key="6">
    <source>
        <dbReference type="ARBA" id="ARBA00023268"/>
    </source>
</evidence>
<dbReference type="SUPFAM" id="SSF52151">
    <property type="entry name" value="FabD/lysophospholipase-like"/>
    <property type="match status" value="1"/>
</dbReference>
<dbReference type="InterPro" id="IPR013154">
    <property type="entry name" value="ADH-like_N"/>
</dbReference>
<dbReference type="PANTHER" id="PTHR43775:SF49">
    <property type="entry name" value="SYNTHASE, PUTATIVE (JCVI)-RELATED"/>
    <property type="match status" value="1"/>
</dbReference>
<evidence type="ECO:0000313" key="12">
    <source>
        <dbReference type="EMBL" id="EFQ96902.1"/>
    </source>
</evidence>
<dbReference type="InterPro" id="IPR010080">
    <property type="entry name" value="Thioester_reductase-like_dom"/>
</dbReference>
<dbReference type="SUPFAM" id="SSF47336">
    <property type="entry name" value="ACP-like"/>
    <property type="match status" value="1"/>
</dbReference>
<dbReference type="Gene3D" id="3.30.70.3290">
    <property type="match status" value="1"/>
</dbReference>